<accession>A0A0F5HR08</accession>
<comment type="subunit">
    <text evidence="1">Forms a complex composed of PxpA, PxpB and PxpC.</text>
</comment>
<dbReference type="RefSeq" id="WP_039231390.1">
    <property type="nucleotide sequence ID" value="NZ_JWIR02000070.1"/>
</dbReference>
<dbReference type="SUPFAM" id="SSF88713">
    <property type="entry name" value="Glycoside hydrolase/deacetylase"/>
    <property type="match status" value="1"/>
</dbReference>
<dbReference type="GO" id="GO:0005975">
    <property type="term" value="P:carbohydrate metabolic process"/>
    <property type="evidence" value="ECO:0007669"/>
    <property type="project" value="InterPro"/>
</dbReference>
<dbReference type="GO" id="GO:0017168">
    <property type="term" value="F:5-oxoprolinase (ATP-hydrolyzing) activity"/>
    <property type="evidence" value="ECO:0007669"/>
    <property type="project" value="UniProtKB-UniRule"/>
</dbReference>
<keyword evidence="1" id="KW-0378">Hydrolase</keyword>
<evidence type="ECO:0000313" key="2">
    <source>
        <dbReference type="EMBL" id="KKB35688.1"/>
    </source>
</evidence>
<dbReference type="Pfam" id="PF03746">
    <property type="entry name" value="LamB_YcsF"/>
    <property type="match status" value="1"/>
</dbReference>
<protein>
    <recommendedName>
        <fullName evidence="1">5-oxoprolinase subunit A</fullName>
        <shortName evidence="1">5-OPase subunit A</shortName>
        <ecNumber evidence="1">3.5.2.9</ecNumber>
    </recommendedName>
    <alternativeName>
        <fullName evidence="1">5-oxoprolinase (ATP-hydrolyzing) subunit A</fullName>
    </alternativeName>
</protein>
<keyword evidence="3" id="KW-1185">Reference proteome</keyword>
<proteinExistence type="inferred from homology"/>
<evidence type="ECO:0000256" key="1">
    <source>
        <dbReference type="HAMAP-Rule" id="MF_00691"/>
    </source>
</evidence>
<dbReference type="CDD" id="cd10787">
    <property type="entry name" value="LamB_YcsF_like"/>
    <property type="match status" value="1"/>
</dbReference>
<dbReference type="STRING" id="1221996.QY95_03346"/>
<accession>A0A0F5HKY6</accession>
<sequence length="253" mass="27358">MYRIDLNCDLGESFGAYKMGRDEDILRFVTSANIACGFHAGDPSVMRQTVRLALEKGVKIGAHPGLPDLIGFGRRNISISPQEAYDMVTYQIGALNGFIQAEGAAMQHVKPHGALYNMAAKSSELSEAIAEAVYKVNPELILFGLAGSELVRAGEKIGLQTAHEVFSDRTYQADGSLTPRSQPDALIHNDQQAVSQVVRMVKEGKVFSQQGTDVSVKAHTVCIHGDGSEALTFARHIRQTLQASDISVKAISE</sequence>
<comment type="similarity">
    <text evidence="1">Belongs to the LamB/PxpA family.</text>
</comment>
<keyword evidence="1" id="KW-0547">Nucleotide-binding</keyword>
<dbReference type="AlphaFoldDB" id="A0A0F5HKY6"/>
<dbReference type="EMBL" id="JWIR02000070">
    <property type="protein sequence ID" value="KKB35688.1"/>
    <property type="molecule type" value="Genomic_DNA"/>
</dbReference>
<keyword evidence="1" id="KW-0067">ATP-binding</keyword>
<organism evidence="2 3">
    <name type="scientific">Bacillus thermotolerans</name>
    <name type="common">Quasibacillus thermotolerans</name>
    <dbReference type="NCBI Taxonomy" id="1221996"/>
    <lineage>
        <taxon>Bacteria</taxon>
        <taxon>Bacillati</taxon>
        <taxon>Bacillota</taxon>
        <taxon>Bacilli</taxon>
        <taxon>Bacillales</taxon>
        <taxon>Bacillaceae</taxon>
        <taxon>Bacillus</taxon>
    </lineage>
</organism>
<dbReference type="PANTHER" id="PTHR30292">
    <property type="entry name" value="UNCHARACTERIZED PROTEIN YBGL-RELATED"/>
    <property type="match status" value="1"/>
</dbReference>
<dbReference type="NCBIfam" id="NF003816">
    <property type="entry name" value="PRK05406.1-5"/>
    <property type="match status" value="1"/>
</dbReference>
<dbReference type="InterPro" id="IPR011330">
    <property type="entry name" value="Glyco_hydro/deAcase_b/a-brl"/>
</dbReference>
<dbReference type="OrthoDB" id="9773478at2"/>
<dbReference type="InterPro" id="IPR005501">
    <property type="entry name" value="LamB/YcsF/PxpA-like"/>
</dbReference>
<comment type="caution">
    <text evidence="2">The sequence shown here is derived from an EMBL/GenBank/DDBJ whole genome shotgun (WGS) entry which is preliminary data.</text>
</comment>
<dbReference type="Gene3D" id="3.20.20.370">
    <property type="entry name" value="Glycoside hydrolase/deacetylase"/>
    <property type="match status" value="1"/>
</dbReference>
<comment type="catalytic activity">
    <reaction evidence="1">
        <text>5-oxo-L-proline + ATP + 2 H2O = L-glutamate + ADP + phosphate + H(+)</text>
        <dbReference type="Rhea" id="RHEA:10348"/>
        <dbReference type="ChEBI" id="CHEBI:15377"/>
        <dbReference type="ChEBI" id="CHEBI:15378"/>
        <dbReference type="ChEBI" id="CHEBI:29985"/>
        <dbReference type="ChEBI" id="CHEBI:30616"/>
        <dbReference type="ChEBI" id="CHEBI:43474"/>
        <dbReference type="ChEBI" id="CHEBI:58402"/>
        <dbReference type="ChEBI" id="CHEBI:456216"/>
        <dbReference type="EC" id="3.5.2.9"/>
    </reaction>
</comment>
<name>A0A0F5HKY6_BACTR</name>
<dbReference type="PANTHER" id="PTHR30292:SF0">
    <property type="entry name" value="5-OXOPROLINASE SUBUNIT A"/>
    <property type="match status" value="1"/>
</dbReference>
<dbReference type="GO" id="GO:0005524">
    <property type="term" value="F:ATP binding"/>
    <property type="evidence" value="ECO:0007669"/>
    <property type="project" value="UniProtKB-UniRule"/>
</dbReference>
<dbReference type="HAMAP" id="MF_00691">
    <property type="entry name" value="PxpA"/>
    <property type="match status" value="1"/>
</dbReference>
<comment type="function">
    <text evidence="1">Catalyzes the cleavage of 5-oxoproline to form L-glutamate coupled to the hydrolysis of ATP to ADP and inorganic phosphate.</text>
</comment>
<evidence type="ECO:0000313" key="3">
    <source>
        <dbReference type="Proteomes" id="UP000031563"/>
    </source>
</evidence>
<reference evidence="2" key="1">
    <citation type="submission" date="2015-02" db="EMBL/GenBank/DDBJ databases">
        <title>Genome Assembly of Bacillaceae bacterium MTCC 8252.</title>
        <authorList>
            <person name="Verma A."/>
            <person name="Khatri I."/>
            <person name="Mual P."/>
            <person name="Subramanian S."/>
            <person name="Krishnamurthi S."/>
        </authorList>
    </citation>
    <scope>NUCLEOTIDE SEQUENCE [LARGE SCALE GENOMIC DNA]</scope>
    <source>
        <strain evidence="2">MTCC 8252</strain>
    </source>
</reference>
<dbReference type="NCBIfam" id="NF003814">
    <property type="entry name" value="PRK05406.1-3"/>
    <property type="match status" value="1"/>
</dbReference>
<gene>
    <name evidence="1" type="primary">pxpA</name>
    <name evidence="2" type="ORF">QY95_03346</name>
</gene>
<dbReference type="Proteomes" id="UP000031563">
    <property type="component" value="Unassembled WGS sequence"/>
</dbReference>
<dbReference type="EC" id="3.5.2.9" evidence="1"/>